<dbReference type="Gene3D" id="3.30.200.20">
    <property type="entry name" value="Phosphorylase Kinase, domain 1"/>
    <property type="match status" value="1"/>
</dbReference>
<dbReference type="InterPro" id="IPR046959">
    <property type="entry name" value="PRK1-6/SRF4-like"/>
</dbReference>
<dbReference type="EMBL" id="JACGWO010000003">
    <property type="protein sequence ID" value="KAK4431641.1"/>
    <property type="molecule type" value="Genomic_DNA"/>
</dbReference>
<dbReference type="PROSITE" id="PS50011">
    <property type="entry name" value="PROTEIN_KINASE_DOM"/>
    <property type="match status" value="1"/>
</dbReference>
<keyword evidence="3" id="KW-0418">Kinase</keyword>
<dbReference type="AlphaFoldDB" id="A0AAE1YKX9"/>
<dbReference type="InterPro" id="IPR001245">
    <property type="entry name" value="Ser-Thr/Tyr_kinase_cat_dom"/>
</dbReference>
<feature type="domain" description="Protein kinase" evidence="2">
    <location>
        <begin position="3"/>
        <end position="235"/>
    </location>
</feature>
<dbReference type="SMART" id="SM00220">
    <property type="entry name" value="S_TKc"/>
    <property type="match status" value="1"/>
</dbReference>
<keyword evidence="3" id="KW-0675">Receptor</keyword>
<evidence type="ECO:0000313" key="4">
    <source>
        <dbReference type="Proteomes" id="UP001293254"/>
    </source>
</evidence>
<dbReference type="Gene3D" id="1.10.510.10">
    <property type="entry name" value="Transferase(Phosphotransferase) domain 1"/>
    <property type="match status" value="1"/>
</dbReference>
<dbReference type="InterPro" id="IPR000719">
    <property type="entry name" value="Prot_kinase_dom"/>
</dbReference>
<sequence length="235" mass="26562">MLRASAQILGRGTFGTAYMGSFDNGDTIMVRRLRVVIAFGELQQHMEIIGRIRHEHVAKLRAYCLKTEEVLLVYEYYNQNSIYALLHEVPRHKNVSQASDVYSFGVVLLELVSGRRTQGTTILGKVVSIVHWIQSLSPDDWTAKVIDRHLRHQHEEAMVQVLQIGMGCAAAVPNRRPKMAQVVRMLEEISGMEPSYESRQEDGSIESILEDEDGLEQTSSESSLEDLLEYGFLSP</sequence>
<dbReference type="PANTHER" id="PTHR48007:SF4">
    <property type="entry name" value="LEUCINE-RICH REPEAT RECEPTOR-LIKE PROTEIN KINASE PXC1"/>
    <property type="match status" value="1"/>
</dbReference>
<feature type="region of interest" description="Disordered" evidence="1">
    <location>
        <begin position="193"/>
        <end position="235"/>
    </location>
</feature>
<gene>
    <name evidence="3" type="ORF">Salat_0926200</name>
</gene>
<dbReference type="PANTHER" id="PTHR48007">
    <property type="entry name" value="LEUCINE-RICH REPEAT RECEPTOR-LIKE PROTEIN KINASE PXC1"/>
    <property type="match status" value="1"/>
</dbReference>
<proteinExistence type="predicted"/>
<dbReference type="Proteomes" id="UP001293254">
    <property type="component" value="Unassembled WGS sequence"/>
</dbReference>
<dbReference type="InterPro" id="IPR011009">
    <property type="entry name" value="Kinase-like_dom_sf"/>
</dbReference>
<evidence type="ECO:0000256" key="1">
    <source>
        <dbReference type="SAM" id="MobiDB-lite"/>
    </source>
</evidence>
<comment type="caution">
    <text evidence="3">The sequence shown here is derived from an EMBL/GenBank/DDBJ whole genome shotgun (WGS) entry which is preliminary data.</text>
</comment>
<reference evidence="3" key="1">
    <citation type="submission" date="2020-06" db="EMBL/GenBank/DDBJ databases">
        <authorList>
            <person name="Li T."/>
            <person name="Hu X."/>
            <person name="Zhang T."/>
            <person name="Song X."/>
            <person name="Zhang H."/>
            <person name="Dai N."/>
            <person name="Sheng W."/>
            <person name="Hou X."/>
            <person name="Wei L."/>
        </authorList>
    </citation>
    <scope>NUCLEOTIDE SEQUENCE</scope>
    <source>
        <strain evidence="3">3651</strain>
        <tissue evidence="3">Leaf</tissue>
    </source>
</reference>
<keyword evidence="4" id="KW-1185">Reference proteome</keyword>
<keyword evidence="3" id="KW-0808">Transferase</keyword>
<dbReference type="SUPFAM" id="SSF56112">
    <property type="entry name" value="Protein kinase-like (PK-like)"/>
    <property type="match status" value="1"/>
</dbReference>
<dbReference type="Pfam" id="PF07714">
    <property type="entry name" value="PK_Tyr_Ser-Thr"/>
    <property type="match status" value="1"/>
</dbReference>
<protein>
    <submittedName>
        <fullName evidence="3">Inactive receptor-like protein kinase</fullName>
    </submittedName>
</protein>
<dbReference type="GO" id="GO:0005524">
    <property type="term" value="F:ATP binding"/>
    <property type="evidence" value="ECO:0007669"/>
    <property type="project" value="InterPro"/>
</dbReference>
<reference evidence="3" key="2">
    <citation type="journal article" date="2024" name="Plant">
        <title>Genomic evolution and insights into agronomic trait innovations of Sesamum species.</title>
        <authorList>
            <person name="Miao H."/>
            <person name="Wang L."/>
            <person name="Qu L."/>
            <person name="Liu H."/>
            <person name="Sun Y."/>
            <person name="Le M."/>
            <person name="Wang Q."/>
            <person name="Wei S."/>
            <person name="Zheng Y."/>
            <person name="Lin W."/>
            <person name="Duan Y."/>
            <person name="Cao H."/>
            <person name="Xiong S."/>
            <person name="Wang X."/>
            <person name="Wei L."/>
            <person name="Li C."/>
            <person name="Ma Q."/>
            <person name="Ju M."/>
            <person name="Zhao R."/>
            <person name="Li G."/>
            <person name="Mu C."/>
            <person name="Tian Q."/>
            <person name="Mei H."/>
            <person name="Zhang T."/>
            <person name="Gao T."/>
            <person name="Zhang H."/>
        </authorList>
    </citation>
    <scope>NUCLEOTIDE SEQUENCE</scope>
    <source>
        <strain evidence="3">3651</strain>
    </source>
</reference>
<organism evidence="3 4">
    <name type="scientific">Sesamum alatum</name>
    <dbReference type="NCBI Taxonomy" id="300844"/>
    <lineage>
        <taxon>Eukaryota</taxon>
        <taxon>Viridiplantae</taxon>
        <taxon>Streptophyta</taxon>
        <taxon>Embryophyta</taxon>
        <taxon>Tracheophyta</taxon>
        <taxon>Spermatophyta</taxon>
        <taxon>Magnoliopsida</taxon>
        <taxon>eudicotyledons</taxon>
        <taxon>Gunneridae</taxon>
        <taxon>Pentapetalae</taxon>
        <taxon>asterids</taxon>
        <taxon>lamiids</taxon>
        <taxon>Lamiales</taxon>
        <taxon>Pedaliaceae</taxon>
        <taxon>Sesamum</taxon>
    </lineage>
</organism>
<dbReference type="GO" id="GO:0004672">
    <property type="term" value="F:protein kinase activity"/>
    <property type="evidence" value="ECO:0007669"/>
    <property type="project" value="InterPro"/>
</dbReference>
<evidence type="ECO:0000313" key="3">
    <source>
        <dbReference type="EMBL" id="KAK4431641.1"/>
    </source>
</evidence>
<name>A0AAE1YKX9_9LAMI</name>
<accession>A0AAE1YKX9</accession>
<evidence type="ECO:0000259" key="2">
    <source>
        <dbReference type="PROSITE" id="PS50011"/>
    </source>
</evidence>